<dbReference type="GO" id="GO:0015187">
    <property type="term" value="F:glycine transmembrane transporter activity"/>
    <property type="evidence" value="ECO:0007669"/>
    <property type="project" value="TreeGrafter"/>
</dbReference>
<dbReference type="PANTHER" id="PTHR46181">
    <property type="entry name" value="MITOCHONDRIAL GLYCINE TRANSPORTER"/>
    <property type="match status" value="1"/>
</dbReference>
<dbReference type="GO" id="GO:0016020">
    <property type="term" value="C:membrane"/>
    <property type="evidence" value="ECO:0007669"/>
    <property type="project" value="UniProtKB-SubCell"/>
</dbReference>
<dbReference type="Gene3D" id="1.50.40.10">
    <property type="entry name" value="Mitochondrial carrier domain"/>
    <property type="match status" value="1"/>
</dbReference>
<evidence type="ECO:0000256" key="4">
    <source>
        <dbReference type="ARBA" id="ARBA00023136"/>
    </source>
</evidence>
<evidence type="ECO:0000256" key="7">
    <source>
        <dbReference type="SAM" id="Phobius"/>
    </source>
</evidence>
<dbReference type="GO" id="GO:0005739">
    <property type="term" value="C:mitochondrion"/>
    <property type="evidence" value="ECO:0007669"/>
    <property type="project" value="TreeGrafter"/>
</dbReference>
<keyword evidence="7" id="KW-1133">Transmembrane helix</keyword>
<dbReference type="Pfam" id="PF00153">
    <property type="entry name" value="Mito_carr"/>
    <property type="match status" value="1"/>
</dbReference>
<dbReference type="AlphaFoldDB" id="A0A8R2FB79"/>
<evidence type="ECO:0000256" key="3">
    <source>
        <dbReference type="ARBA" id="ARBA00022692"/>
    </source>
</evidence>
<reference evidence="8" key="2">
    <citation type="submission" date="2022-06" db="UniProtKB">
        <authorList>
            <consortium name="EnsemblMetazoa"/>
        </authorList>
    </citation>
    <scope>IDENTIFICATION</scope>
</reference>
<dbReference type="SUPFAM" id="SSF103506">
    <property type="entry name" value="Mitochondrial carrier"/>
    <property type="match status" value="1"/>
</dbReference>
<evidence type="ECO:0000256" key="2">
    <source>
        <dbReference type="ARBA" id="ARBA00006375"/>
    </source>
</evidence>
<proteinExistence type="inferred from homology"/>
<dbReference type="GeneID" id="100574346"/>
<feature type="repeat" description="Solcar" evidence="5">
    <location>
        <begin position="25"/>
        <end position="110"/>
    </location>
</feature>
<comment type="similarity">
    <text evidence="2 6">Belongs to the mitochondrial carrier (TC 2.A.29) family.</text>
</comment>
<dbReference type="OrthoDB" id="1924968at2759"/>
<dbReference type="PANTHER" id="PTHR46181:SF3">
    <property type="entry name" value="MITOCHONDRIAL GLYCINE TRANSPORTER"/>
    <property type="match status" value="1"/>
</dbReference>
<keyword evidence="4 5" id="KW-0472">Membrane</keyword>
<comment type="subcellular location">
    <subcellularLocation>
        <location evidence="1">Membrane</location>
        <topology evidence="1">Multi-pass membrane protein</topology>
    </subcellularLocation>
</comment>
<evidence type="ECO:0000256" key="1">
    <source>
        <dbReference type="ARBA" id="ARBA00004141"/>
    </source>
</evidence>
<dbReference type="Proteomes" id="UP000007819">
    <property type="component" value="Chromosome A1"/>
</dbReference>
<evidence type="ECO:0000313" key="8">
    <source>
        <dbReference type="EnsemblMetazoa" id="XP_008187104.2"/>
    </source>
</evidence>
<evidence type="ECO:0000313" key="9">
    <source>
        <dbReference type="Proteomes" id="UP000007819"/>
    </source>
</evidence>
<evidence type="ECO:0000256" key="5">
    <source>
        <dbReference type="PROSITE-ProRule" id="PRU00282"/>
    </source>
</evidence>
<accession>A0A8R2FB79</accession>
<dbReference type="InterPro" id="IPR018108">
    <property type="entry name" value="MCP_transmembrane"/>
</dbReference>
<dbReference type="RefSeq" id="XP_008187104.2">
    <property type="nucleotide sequence ID" value="XM_008188882.3"/>
</dbReference>
<keyword evidence="9" id="KW-1185">Reference proteome</keyword>
<dbReference type="GO" id="GO:1904983">
    <property type="term" value="P:glycine import into mitochondrion"/>
    <property type="evidence" value="ECO:0007669"/>
    <property type="project" value="TreeGrafter"/>
</dbReference>
<keyword evidence="3 5" id="KW-0812">Transmembrane</keyword>
<sequence length="113" mass="13014">MESTFDINGSNRNNNICINKFVDEHPILKSFIAGSTSGLFSTVLFQPFDVVKTVLQNPRNDNKLGIINATKSVWQQESYYGFWRGLSPVSIYLFFILYSIKCVYILLNLLFYI</sequence>
<feature type="transmembrane region" description="Helical" evidence="7">
    <location>
        <begin position="89"/>
        <end position="112"/>
    </location>
</feature>
<keyword evidence="6" id="KW-0813">Transport</keyword>
<dbReference type="EnsemblMetazoa" id="XM_008188882.3">
    <property type="protein sequence ID" value="XP_008187104.2"/>
    <property type="gene ID" value="LOC100574346"/>
</dbReference>
<dbReference type="KEGG" id="api:100574346"/>
<protein>
    <submittedName>
        <fullName evidence="8">Uncharacterized protein</fullName>
    </submittedName>
</protein>
<reference evidence="9" key="1">
    <citation type="submission" date="2010-06" db="EMBL/GenBank/DDBJ databases">
        <authorList>
            <person name="Jiang H."/>
            <person name="Abraham K."/>
            <person name="Ali S."/>
            <person name="Alsbrooks S.L."/>
            <person name="Anim B.N."/>
            <person name="Anosike U.S."/>
            <person name="Attaway T."/>
            <person name="Bandaranaike D.P."/>
            <person name="Battles P.K."/>
            <person name="Bell S.N."/>
            <person name="Bell A.V."/>
            <person name="Beltran B."/>
            <person name="Bickham C."/>
            <person name="Bustamante Y."/>
            <person name="Caleb T."/>
            <person name="Canada A."/>
            <person name="Cardenas V."/>
            <person name="Carter K."/>
            <person name="Chacko J."/>
            <person name="Chandrabose M.N."/>
            <person name="Chavez D."/>
            <person name="Chavez A."/>
            <person name="Chen L."/>
            <person name="Chu H.-S."/>
            <person name="Claassen K.J."/>
            <person name="Cockrell R."/>
            <person name="Collins M."/>
            <person name="Cooper J.A."/>
            <person name="Cree A."/>
            <person name="Curry S.M."/>
            <person name="Da Y."/>
            <person name="Dao M.D."/>
            <person name="Das B."/>
            <person name="Davila M.-L."/>
            <person name="Davy-Carroll L."/>
            <person name="Denson S."/>
            <person name="Dinh H."/>
            <person name="Ebong V.E."/>
            <person name="Edwards J.R."/>
            <person name="Egan A."/>
            <person name="El-Daye J."/>
            <person name="Escobedo L."/>
            <person name="Fernandez S."/>
            <person name="Fernando P.R."/>
            <person name="Flagg N."/>
            <person name="Forbes L.D."/>
            <person name="Fowler R.G."/>
            <person name="Fu Q."/>
            <person name="Gabisi R.A."/>
            <person name="Ganer J."/>
            <person name="Garbino Pronczuk A."/>
            <person name="Garcia R.M."/>
            <person name="Garner T."/>
            <person name="Garrett T.E."/>
            <person name="Gonzalez D.A."/>
            <person name="Hamid H."/>
            <person name="Hawkins E.S."/>
            <person name="Hirani K."/>
            <person name="Hogues M.E."/>
            <person name="Hollins B."/>
            <person name="Hsiao C.-H."/>
            <person name="Jabil R."/>
            <person name="James M.L."/>
            <person name="Jhangiani S.N."/>
            <person name="Johnson B."/>
            <person name="Johnson Q."/>
            <person name="Joshi V."/>
            <person name="Kalu J.B."/>
            <person name="Kam C."/>
            <person name="Kashfia A."/>
            <person name="Keebler J."/>
            <person name="Kisamo H."/>
            <person name="Kovar C.L."/>
            <person name="Lago L.A."/>
            <person name="Lai C.-Y."/>
            <person name="Laidlaw J."/>
            <person name="Lara F."/>
            <person name="Le T.-K."/>
            <person name="Lee S.L."/>
            <person name="Legall F.H."/>
            <person name="Lemon S.J."/>
            <person name="Lewis L.R."/>
            <person name="Li B."/>
            <person name="Liu Y."/>
            <person name="Liu Y.-S."/>
            <person name="Lopez J."/>
            <person name="Lozado R.J."/>
            <person name="Lu J."/>
            <person name="Madu R.C."/>
            <person name="Maheshwari M."/>
            <person name="Maheshwari R."/>
            <person name="Malloy K."/>
            <person name="Martinez E."/>
            <person name="Mathew T."/>
            <person name="Mercado I.C."/>
            <person name="Mercado C."/>
            <person name="Meyer B."/>
            <person name="Montgomery K."/>
            <person name="Morgan M.B."/>
            <person name="Munidasa M."/>
            <person name="Nazareth L.V."/>
            <person name="Nelson J."/>
            <person name="Ng B.M."/>
            <person name="Nguyen N.B."/>
            <person name="Nguyen P.Q."/>
            <person name="Nguyen T."/>
            <person name="Obregon M."/>
            <person name="Okwuonu G.O."/>
            <person name="Onwere C.G."/>
            <person name="Orozco G."/>
            <person name="Parra A."/>
            <person name="Patel S."/>
            <person name="Patil S."/>
            <person name="Perez A."/>
            <person name="Perez Y."/>
            <person name="Pham C."/>
            <person name="Primus E.L."/>
            <person name="Pu L.-L."/>
            <person name="Puazo M."/>
            <person name="Qin X."/>
            <person name="Quiroz J.B."/>
            <person name="Reese J."/>
            <person name="Richards S."/>
            <person name="Rives C.M."/>
            <person name="Robberts R."/>
            <person name="Ruiz S.J."/>
            <person name="Ruiz M.J."/>
            <person name="Santibanez J."/>
            <person name="Schneider B.W."/>
            <person name="Sisson I."/>
            <person name="Smith M."/>
            <person name="Sodergren E."/>
            <person name="Song X.-Z."/>
            <person name="Song B.B."/>
            <person name="Summersgill H."/>
            <person name="Thelus R."/>
            <person name="Thornton R.D."/>
            <person name="Trejos Z.Y."/>
            <person name="Usmani K."/>
            <person name="Vattathil S."/>
            <person name="Villasana D."/>
            <person name="Walker D.L."/>
            <person name="Wang S."/>
            <person name="Wang K."/>
            <person name="White C.S."/>
            <person name="Williams A.C."/>
            <person name="Williamson J."/>
            <person name="Wilson K."/>
            <person name="Woghiren I.O."/>
            <person name="Woodworth J.R."/>
            <person name="Worley K.C."/>
            <person name="Wright R.A."/>
            <person name="Wu W."/>
            <person name="Young L."/>
            <person name="Zhang L."/>
            <person name="Zhang J."/>
            <person name="Zhu Y."/>
            <person name="Muzny D.M."/>
            <person name="Weinstock G."/>
            <person name="Gibbs R.A."/>
        </authorList>
    </citation>
    <scope>NUCLEOTIDE SEQUENCE [LARGE SCALE GENOMIC DNA]</scope>
    <source>
        <strain evidence="9">LSR1</strain>
    </source>
</reference>
<dbReference type="InterPro" id="IPR023395">
    <property type="entry name" value="MCP_dom_sf"/>
</dbReference>
<dbReference type="PROSITE" id="PS50920">
    <property type="entry name" value="SOLCAR"/>
    <property type="match status" value="1"/>
</dbReference>
<organism evidence="8 9">
    <name type="scientific">Acyrthosiphon pisum</name>
    <name type="common">Pea aphid</name>
    <dbReference type="NCBI Taxonomy" id="7029"/>
    <lineage>
        <taxon>Eukaryota</taxon>
        <taxon>Metazoa</taxon>
        <taxon>Ecdysozoa</taxon>
        <taxon>Arthropoda</taxon>
        <taxon>Hexapoda</taxon>
        <taxon>Insecta</taxon>
        <taxon>Pterygota</taxon>
        <taxon>Neoptera</taxon>
        <taxon>Paraneoptera</taxon>
        <taxon>Hemiptera</taxon>
        <taxon>Sternorrhyncha</taxon>
        <taxon>Aphidomorpha</taxon>
        <taxon>Aphidoidea</taxon>
        <taxon>Aphididae</taxon>
        <taxon>Macrosiphini</taxon>
        <taxon>Acyrthosiphon</taxon>
    </lineage>
</organism>
<evidence type="ECO:0000256" key="6">
    <source>
        <dbReference type="RuleBase" id="RU000488"/>
    </source>
</evidence>
<name>A0A8R2FB79_ACYPI</name>